<keyword evidence="1" id="KW-0328">Glycosyltransferase</keyword>
<dbReference type="Pfam" id="PF04577">
    <property type="entry name" value="Glyco_transf_61"/>
    <property type="match status" value="1"/>
</dbReference>
<evidence type="ECO:0000313" key="6">
    <source>
        <dbReference type="Proteomes" id="UP001055156"/>
    </source>
</evidence>
<evidence type="ECO:0000256" key="3">
    <source>
        <dbReference type="ARBA" id="ARBA00023180"/>
    </source>
</evidence>
<reference evidence="5" key="2">
    <citation type="submission" date="2021-08" db="EMBL/GenBank/DDBJ databases">
        <authorList>
            <person name="Tani A."/>
            <person name="Ola A."/>
            <person name="Ogura Y."/>
            <person name="Katsura K."/>
            <person name="Hayashi T."/>
        </authorList>
    </citation>
    <scope>NUCLEOTIDE SEQUENCE</scope>
    <source>
        <strain evidence="5">NBRC 15689</strain>
    </source>
</reference>
<keyword evidence="2" id="KW-0808">Transferase</keyword>
<keyword evidence="3" id="KW-0325">Glycoprotein</keyword>
<proteinExistence type="predicted"/>
<reference evidence="5" key="1">
    <citation type="journal article" date="2021" name="Front. Microbiol.">
        <title>Comprehensive Comparative Genomics and Phenotyping of Methylobacterium Species.</title>
        <authorList>
            <person name="Alessa O."/>
            <person name="Ogura Y."/>
            <person name="Fujitani Y."/>
            <person name="Takami H."/>
            <person name="Hayashi T."/>
            <person name="Sahin N."/>
            <person name="Tani A."/>
        </authorList>
    </citation>
    <scope>NUCLEOTIDE SEQUENCE</scope>
    <source>
        <strain evidence="5">NBRC 15689</strain>
    </source>
</reference>
<comment type="caution">
    <text evidence="5">The sequence shown here is derived from an EMBL/GenBank/DDBJ whole genome shotgun (WGS) entry which is preliminary data.</text>
</comment>
<dbReference type="InterPro" id="IPR007657">
    <property type="entry name" value="Glycosyltransferase_61"/>
</dbReference>
<sequence>MAIDLGSVFWRYTHTHDATGRVIKLAPDGRIVGQEHPNEYFWAIEDATLVFMHLDGRRSVEFDLPAGTERPDTLAGRLVLWPDSGIETRLSREPGLTTLTVESGRRLADRIDLIAPAVEVAAPKAAGEGARDSYVASGIDLLTFHDAIVLNKYGAIEKDGAVVRESLFHFPFFMDRNLLKFSEAELGRFDVVPTLRARRALHALAGVSGNHFHWLLFFVCKIALYGELPSRRKDLVVLLPDYLWEAQRQSAELVAEHYGLPIVRLQDAGAVFVEELLAPFQQTPHGIDIHPAAMTAFAIIKRGMAGQAPPGPERIYVTRSDSKFRRLENEAEIEGLLARFGFTVVLLTGLSLAQQVALFAHARIVIGPHGAGLTNLAFCEAGTRVLEFQHPDHVSWCMKHLAYLAGLDYRFLMGHASIEDRYRIDTEALFAILRDLVA</sequence>
<evidence type="ECO:0000256" key="1">
    <source>
        <dbReference type="ARBA" id="ARBA00022676"/>
    </source>
</evidence>
<keyword evidence="6" id="KW-1185">Reference proteome</keyword>
<feature type="domain" description="Glycosyltransferase 61 catalytic" evidence="4">
    <location>
        <begin position="212"/>
        <end position="386"/>
    </location>
</feature>
<dbReference type="EMBL" id="BPQV01000003">
    <property type="protein sequence ID" value="GJE26395.1"/>
    <property type="molecule type" value="Genomic_DNA"/>
</dbReference>
<dbReference type="Proteomes" id="UP001055156">
    <property type="component" value="Unassembled WGS sequence"/>
</dbReference>
<evidence type="ECO:0000256" key="2">
    <source>
        <dbReference type="ARBA" id="ARBA00022679"/>
    </source>
</evidence>
<dbReference type="RefSeq" id="WP_238310349.1">
    <property type="nucleotide sequence ID" value="NZ_BPQV01000003.1"/>
</dbReference>
<evidence type="ECO:0000313" key="5">
    <source>
        <dbReference type="EMBL" id="GJE26395.1"/>
    </source>
</evidence>
<gene>
    <name evidence="5" type="ORF">LKMONMHP_1246</name>
</gene>
<name>A0ABQ4T862_METOR</name>
<accession>A0ABQ4T862</accession>
<organism evidence="5 6">
    <name type="scientific">Methylobacterium organophilum</name>
    <dbReference type="NCBI Taxonomy" id="410"/>
    <lineage>
        <taxon>Bacteria</taxon>
        <taxon>Pseudomonadati</taxon>
        <taxon>Pseudomonadota</taxon>
        <taxon>Alphaproteobacteria</taxon>
        <taxon>Hyphomicrobiales</taxon>
        <taxon>Methylobacteriaceae</taxon>
        <taxon>Methylobacterium</taxon>
    </lineage>
</organism>
<dbReference type="InterPro" id="IPR049625">
    <property type="entry name" value="Glyco_transf_61_cat"/>
</dbReference>
<dbReference type="PANTHER" id="PTHR20961">
    <property type="entry name" value="GLYCOSYLTRANSFERASE"/>
    <property type="match status" value="1"/>
</dbReference>
<protein>
    <recommendedName>
        <fullName evidence="4">Glycosyltransferase 61 catalytic domain-containing protein</fullName>
    </recommendedName>
</protein>
<evidence type="ECO:0000259" key="4">
    <source>
        <dbReference type="Pfam" id="PF04577"/>
    </source>
</evidence>